<evidence type="ECO:0000259" key="4">
    <source>
        <dbReference type="SMART" id="SM00657"/>
    </source>
</evidence>
<dbReference type="SUPFAM" id="SSF47819">
    <property type="entry name" value="HRDC-like"/>
    <property type="match status" value="1"/>
</dbReference>
<protein>
    <submittedName>
        <fullName evidence="5">868_t:CDS:1</fullName>
    </submittedName>
</protein>
<evidence type="ECO:0000256" key="1">
    <source>
        <dbReference type="ARBA" id="ARBA00004123"/>
    </source>
</evidence>
<keyword evidence="6" id="KW-1185">Reference proteome</keyword>
<keyword evidence="2" id="KW-0539">Nucleus</keyword>
<evidence type="ECO:0000256" key="3">
    <source>
        <dbReference type="ARBA" id="ARBA00025724"/>
    </source>
</evidence>
<dbReference type="GO" id="GO:0005634">
    <property type="term" value="C:nucleus"/>
    <property type="evidence" value="ECO:0007669"/>
    <property type="project" value="UniProtKB-SubCell"/>
</dbReference>
<proteinExistence type="inferred from homology"/>
<sequence length="113" mass="13268">MSRGYQLIVPKRREGPRELDATKLEFEFNNVPCLFNSEVCLLLERLDHTWNNLSMKFMEHLGKARTNKFRDRESAAAIRRELSQHHKLHSYELAQLCNLCPVELDEAKMLIPS</sequence>
<dbReference type="AlphaFoldDB" id="A0A9N9N567"/>
<feature type="domain" description="RNA polymerase Rpb4/RPC9 core" evidence="4">
    <location>
        <begin position="26"/>
        <end position="113"/>
    </location>
</feature>
<dbReference type="Gene3D" id="1.20.1250.40">
    <property type="match status" value="1"/>
</dbReference>
<feature type="non-terminal residue" evidence="5">
    <location>
        <position position="113"/>
    </location>
</feature>
<dbReference type="InterPro" id="IPR045222">
    <property type="entry name" value="Rpb4-like"/>
</dbReference>
<dbReference type="OrthoDB" id="2186918at2759"/>
<organism evidence="5 6">
    <name type="scientific">Ambispora leptoticha</name>
    <dbReference type="NCBI Taxonomy" id="144679"/>
    <lineage>
        <taxon>Eukaryota</taxon>
        <taxon>Fungi</taxon>
        <taxon>Fungi incertae sedis</taxon>
        <taxon>Mucoromycota</taxon>
        <taxon>Glomeromycotina</taxon>
        <taxon>Glomeromycetes</taxon>
        <taxon>Archaeosporales</taxon>
        <taxon>Ambisporaceae</taxon>
        <taxon>Ambispora</taxon>
    </lineage>
</organism>
<name>A0A9N9N567_9GLOM</name>
<evidence type="ECO:0000313" key="6">
    <source>
        <dbReference type="Proteomes" id="UP000789508"/>
    </source>
</evidence>
<dbReference type="GO" id="GO:0006352">
    <property type="term" value="P:DNA-templated transcription initiation"/>
    <property type="evidence" value="ECO:0007669"/>
    <property type="project" value="InterPro"/>
</dbReference>
<evidence type="ECO:0000256" key="2">
    <source>
        <dbReference type="ARBA" id="ARBA00023242"/>
    </source>
</evidence>
<dbReference type="Pfam" id="PF03874">
    <property type="entry name" value="RNA_pol_Rpb4"/>
    <property type="match status" value="1"/>
</dbReference>
<dbReference type="EMBL" id="CAJVPS010019723">
    <property type="protein sequence ID" value="CAG8702022.1"/>
    <property type="molecule type" value="Genomic_DNA"/>
</dbReference>
<dbReference type="GO" id="GO:0030880">
    <property type="term" value="C:RNA polymerase complex"/>
    <property type="evidence" value="ECO:0007669"/>
    <property type="project" value="InterPro"/>
</dbReference>
<comment type="caution">
    <text evidence="5">The sequence shown here is derived from an EMBL/GenBank/DDBJ whole genome shotgun (WGS) entry which is preliminary data.</text>
</comment>
<comment type="similarity">
    <text evidence="3">Belongs to the eukaryotic RPB4 RNA polymerase subunit family.</text>
</comment>
<dbReference type="InterPro" id="IPR006590">
    <property type="entry name" value="RNA_pol_Rpb4/RPC9_core"/>
</dbReference>
<evidence type="ECO:0000313" key="5">
    <source>
        <dbReference type="EMBL" id="CAG8702022.1"/>
    </source>
</evidence>
<reference evidence="5" key="1">
    <citation type="submission" date="2021-06" db="EMBL/GenBank/DDBJ databases">
        <authorList>
            <person name="Kallberg Y."/>
            <person name="Tangrot J."/>
            <person name="Rosling A."/>
        </authorList>
    </citation>
    <scope>NUCLEOTIDE SEQUENCE</scope>
    <source>
        <strain evidence="5">FL130A</strain>
    </source>
</reference>
<gene>
    <name evidence="5" type="ORF">ALEPTO_LOCUS11615</name>
</gene>
<dbReference type="PANTHER" id="PTHR21297">
    <property type="entry name" value="DNA-DIRECTED RNA POLYMERASE II"/>
    <property type="match status" value="1"/>
</dbReference>
<dbReference type="InterPro" id="IPR005574">
    <property type="entry name" value="Rpb4/RPC9"/>
</dbReference>
<accession>A0A9N9N567</accession>
<comment type="subcellular location">
    <subcellularLocation>
        <location evidence="1">Nucleus</location>
    </subcellularLocation>
</comment>
<dbReference type="InterPro" id="IPR010997">
    <property type="entry name" value="HRDC-like_sf"/>
</dbReference>
<dbReference type="GO" id="GO:0000166">
    <property type="term" value="F:nucleotide binding"/>
    <property type="evidence" value="ECO:0007669"/>
    <property type="project" value="InterPro"/>
</dbReference>
<dbReference type="InterPro" id="IPR038324">
    <property type="entry name" value="Rpb4/RPC9_sf"/>
</dbReference>
<dbReference type="Proteomes" id="UP000789508">
    <property type="component" value="Unassembled WGS sequence"/>
</dbReference>
<dbReference type="SMART" id="SM00657">
    <property type="entry name" value="RPOL4c"/>
    <property type="match status" value="1"/>
</dbReference>